<dbReference type="AlphaFoldDB" id="A0A914RGW2"/>
<proteinExistence type="predicted"/>
<dbReference type="Proteomes" id="UP000887564">
    <property type="component" value="Unplaced"/>
</dbReference>
<reference evidence="2" key="1">
    <citation type="submission" date="2022-11" db="UniProtKB">
        <authorList>
            <consortium name="WormBaseParasite"/>
        </authorList>
    </citation>
    <scope>IDENTIFICATION</scope>
</reference>
<evidence type="ECO:0000313" key="2">
    <source>
        <dbReference type="WBParaSite" id="PEQ_0000556001-mRNA-1"/>
    </source>
</evidence>
<accession>A0A914RGW2</accession>
<evidence type="ECO:0000313" key="1">
    <source>
        <dbReference type="Proteomes" id="UP000887564"/>
    </source>
</evidence>
<sequence>MISDRSTVTRSVRLIQFAAEIVITNVVSPSSPSSYHYITIHLRLFEEMESARSFSASLFVDNIVRPSEKSTIMFLRMSTSISFCRNR</sequence>
<protein>
    <submittedName>
        <fullName evidence="2">Uncharacterized protein</fullName>
    </submittedName>
</protein>
<name>A0A914RGW2_PAREQ</name>
<dbReference type="WBParaSite" id="PEQ_0000556001-mRNA-1">
    <property type="protein sequence ID" value="PEQ_0000556001-mRNA-1"/>
    <property type="gene ID" value="PEQ_0000556001"/>
</dbReference>
<organism evidence="1 2">
    <name type="scientific">Parascaris equorum</name>
    <name type="common">Equine roundworm</name>
    <dbReference type="NCBI Taxonomy" id="6256"/>
    <lineage>
        <taxon>Eukaryota</taxon>
        <taxon>Metazoa</taxon>
        <taxon>Ecdysozoa</taxon>
        <taxon>Nematoda</taxon>
        <taxon>Chromadorea</taxon>
        <taxon>Rhabditida</taxon>
        <taxon>Spirurina</taxon>
        <taxon>Ascaridomorpha</taxon>
        <taxon>Ascaridoidea</taxon>
        <taxon>Ascarididae</taxon>
        <taxon>Parascaris</taxon>
    </lineage>
</organism>
<keyword evidence="1" id="KW-1185">Reference proteome</keyword>